<keyword evidence="10 11" id="KW-0998">Cell outer membrane</keyword>
<dbReference type="GO" id="GO:0015232">
    <property type="term" value="F:heme transmembrane transporter activity"/>
    <property type="evidence" value="ECO:0007669"/>
    <property type="project" value="InterPro"/>
</dbReference>
<dbReference type="NCBIfam" id="TIGR01785">
    <property type="entry name" value="TonB-hemin"/>
    <property type="match status" value="1"/>
</dbReference>
<dbReference type="InterPro" id="IPR010949">
    <property type="entry name" value="TonB_Hb/transfer/lactofer_rcpt"/>
</dbReference>
<dbReference type="PANTHER" id="PTHR30069">
    <property type="entry name" value="TONB-DEPENDENT OUTER MEMBRANE RECEPTOR"/>
    <property type="match status" value="1"/>
</dbReference>
<dbReference type="Gene3D" id="2.170.130.10">
    <property type="entry name" value="TonB-dependent receptor, plug domain"/>
    <property type="match status" value="1"/>
</dbReference>
<dbReference type="InterPro" id="IPR036942">
    <property type="entry name" value="Beta-barrel_TonB_sf"/>
</dbReference>
<dbReference type="EMBL" id="AMSI01000001">
    <property type="protein sequence ID" value="EKF44367.1"/>
    <property type="molecule type" value="Genomic_DNA"/>
</dbReference>
<dbReference type="GO" id="GO:0009279">
    <property type="term" value="C:cell outer membrane"/>
    <property type="evidence" value="ECO:0007669"/>
    <property type="project" value="UniProtKB-SubCell"/>
</dbReference>
<dbReference type="InterPro" id="IPR000531">
    <property type="entry name" value="Beta-barrel_TonB"/>
</dbReference>
<dbReference type="Pfam" id="PF07715">
    <property type="entry name" value="Plug"/>
    <property type="match status" value="1"/>
</dbReference>
<gene>
    <name evidence="16" type="ORF">NA8A_01455</name>
</gene>
<evidence type="ECO:0000313" key="16">
    <source>
        <dbReference type="EMBL" id="EKF44367.1"/>
    </source>
</evidence>
<dbReference type="InterPro" id="IPR039426">
    <property type="entry name" value="TonB-dep_rcpt-like"/>
</dbReference>
<protein>
    <submittedName>
        <fullName evidence="16">TonB-dependent heme/hemoglobin receptor family protein</fullName>
    </submittedName>
</protein>
<organism evidence="16 17">
    <name type="scientific">Nitratireductor indicus C115</name>
    <dbReference type="NCBI Taxonomy" id="1231190"/>
    <lineage>
        <taxon>Bacteria</taxon>
        <taxon>Pseudomonadati</taxon>
        <taxon>Pseudomonadota</taxon>
        <taxon>Alphaproteobacteria</taxon>
        <taxon>Hyphomicrobiales</taxon>
        <taxon>Phyllobacteriaceae</taxon>
        <taxon>Nitratireductor</taxon>
    </lineage>
</organism>
<dbReference type="eggNOG" id="COG4771">
    <property type="taxonomic scope" value="Bacteria"/>
</dbReference>
<sequence>MTATILAGFTGLVLVPAQAFGQESATNTAEKTGRVTLLDRLTISATWVDEAAIDALAAESHVDREELERIQPNTAADVFRSVPGVAASMNGDDPATAINIRGMQQYGRVVVTLDGARQDYWRVGHGSGSFYVEPELLKEVTVIRGPVSNTFGTGGIGGVVAFETMDARDFLKSNERWALSEKLSYETNGKGFLTSTTGAYRFTDNFDVIGNLVYRDLDAYKDGNGDTVPWTENSVLSGYLKGSFRFAEDQELKLGMVQQKYNDFITGSSGSPSASLSRYDADTVNRTYTASYTYNPAGNDLIDFGIDVYHNETRADQYQVWPSSRIGNTRYYDVSTTGFNARNSSRFDAYGLAHTLTYGGDFHHLEGDSDADHFGAGSQDSGGAFLQWKGEYSDWLEVIAALRYDAYQLDGQTKTLEDASLSGNRWSPRLSVAVTPFEGFQVYGSYSEGYRAPTLQDVFRGGGAHGSGNSYVPNLLLQPEVAKSWEAGVNIKLDDVLVANDSLRGKINLFHTKVEDYIDVDLTNPIRSARNLGDARLRGIEVEGLYDFNWGFVNLSGALVDAEFTSGVYAGQPLTNTPLDRFSATLGFRAFDERLTYGAQFLSVGEITRTSRSDPTAALETSDGFQLVNLFADWKVNEHTRLGFGVENLFNEKYTDPQSSWSSSAATEQGKGRTFKVSLTGRIGG</sequence>
<feature type="domain" description="TonB-dependent receptor-like beta-barrel" evidence="14">
    <location>
        <begin position="269"/>
        <end position="649"/>
    </location>
</feature>
<keyword evidence="8 11" id="KW-0472">Membrane</keyword>
<proteinExistence type="inferred from homology"/>
<dbReference type="PATRIC" id="fig|1231190.3.peg.309"/>
<evidence type="ECO:0000256" key="11">
    <source>
        <dbReference type="PROSITE-ProRule" id="PRU01360"/>
    </source>
</evidence>
<keyword evidence="5 11" id="KW-0812">Transmembrane</keyword>
<comment type="similarity">
    <text evidence="2 11 12">Belongs to the TonB-dependent receptor family.</text>
</comment>
<evidence type="ECO:0000256" key="1">
    <source>
        <dbReference type="ARBA" id="ARBA00004571"/>
    </source>
</evidence>
<evidence type="ECO:0000256" key="9">
    <source>
        <dbReference type="ARBA" id="ARBA00023170"/>
    </source>
</evidence>
<evidence type="ECO:0000259" key="15">
    <source>
        <dbReference type="Pfam" id="PF07715"/>
    </source>
</evidence>
<evidence type="ECO:0000256" key="4">
    <source>
        <dbReference type="ARBA" id="ARBA00022452"/>
    </source>
</evidence>
<evidence type="ECO:0000256" key="10">
    <source>
        <dbReference type="ARBA" id="ARBA00023237"/>
    </source>
</evidence>
<dbReference type="InterPro" id="IPR037066">
    <property type="entry name" value="Plug_dom_sf"/>
</dbReference>
<dbReference type="NCBIfam" id="TIGR01786">
    <property type="entry name" value="TonB-hemlactrns"/>
    <property type="match status" value="1"/>
</dbReference>
<keyword evidence="3 11" id="KW-0813">Transport</keyword>
<evidence type="ECO:0000256" key="13">
    <source>
        <dbReference type="SAM" id="SignalP"/>
    </source>
</evidence>
<dbReference type="PANTHER" id="PTHR30069:SF41">
    <property type="entry name" value="HEME_HEMOPEXIN UTILIZATION PROTEIN C"/>
    <property type="match status" value="1"/>
</dbReference>
<keyword evidence="7 12" id="KW-0798">TonB box</keyword>
<dbReference type="CDD" id="cd01347">
    <property type="entry name" value="ligand_gated_channel"/>
    <property type="match status" value="1"/>
</dbReference>
<comment type="subcellular location">
    <subcellularLocation>
        <location evidence="1 11">Cell outer membrane</location>
        <topology evidence="1 11">Multi-pass membrane protein</topology>
    </subcellularLocation>
</comment>
<keyword evidence="4 11" id="KW-1134">Transmembrane beta strand</keyword>
<dbReference type="InterPro" id="IPR011276">
    <property type="entry name" value="TonB_haem/Hb_rcpt"/>
</dbReference>
<dbReference type="RefSeq" id="WP_009755614.1">
    <property type="nucleotide sequence ID" value="NZ_AMSI01000001.1"/>
</dbReference>
<evidence type="ECO:0000313" key="17">
    <source>
        <dbReference type="Proteomes" id="UP000007374"/>
    </source>
</evidence>
<dbReference type="SUPFAM" id="SSF56935">
    <property type="entry name" value="Porins"/>
    <property type="match status" value="1"/>
</dbReference>
<evidence type="ECO:0000256" key="6">
    <source>
        <dbReference type="ARBA" id="ARBA00022729"/>
    </source>
</evidence>
<evidence type="ECO:0000256" key="8">
    <source>
        <dbReference type="ARBA" id="ARBA00023136"/>
    </source>
</evidence>
<dbReference type="InterPro" id="IPR012910">
    <property type="entry name" value="Plug_dom"/>
</dbReference>
<dbReference type="GO" id="GO:0015344">
    <property type="term" value="F:siderophore uptake transmembrane transporter activity"/>
    <property type="evidence" value="ECO:0007669"/>
    <property type="project" value="TreeGrafter"/>
</dbReference>
<feature type="signal peptide" evidence="13">
    <location>
        <begin position="1"/>
        <end position="21"/>
    </location>
</feature>
<keyword evidence="9 16" id="KW-0675">Receptor</keyword>
<dbReference type="Pfam" id="PF00593">
    <property type="entry name" value="TonB_dep_Rec_b-barrel"/>
    <property type="match status" value="1"/>
</dbReference>
<evidence type="ECO:0000259" key="14">
    <source>
        <dbReference type="Pfam" id="PF00593"/>
    </source>
</evidence>
<dbReference type="STRING" id="721133.SAMN05216176_102296"/>
<dbReference type="PROSITE" id="PS52016">
    <property type="entry name" value="TONB_DEPENDENT_REC_3"/>
    <property type="match status" value="1"/>
</dbReference>
<evidence type="ECO:0000256" key="12">
    <source>
        <dbReference type="RuleBase" id="RU003357"/>
    </source>
</evidence>
<evidence type="ECO:0000256" key="2">
    <source>
        <dbReference type="ARBA" id="ARBA00009810"/>
    </source>
</evidence>
<evidence type="ECO:0000256" key="3">
    <source>
        <dbReference type="ARBA" id="ARBA00022448"/>
    </source>
</evidence>
<keyword evidence="6 13" id="KW-0732">Signal</keyword>
<dbReference type="AlphaFoldDB" id="K2PTC2"/>
<keyword evidence="17" id="KW-1185">Reference proteome</keyword>
<dbReference type="Proteomes" id="UP000007374">
    <property type="component" value="Unassembled WGS sequence"/>
</dbReference>
<comment type="caution">
    <text evidence="16">The sequence shown here is derived from an EMBL/GenBank/DDBJ whole genome shotgun (WGS) entry which is preliminary data.</text>
</comment>
<accession>K2PTC2</accession>
<reference evidence="16 17" key="1">
    <citation type="journal article" date="2012" name="J. Bacteriol.">
        <title>Genome Sequence of Nitratireductor indicus Type Strain C115.</title>
        <authorList>
            <person name="Lai Q."/>
            <person name="Li G."/>
            <person name="Yu Z."/>
            <person name="Shao Z."/>
        </authorList>
    </citation>
    <scope>NUCLEOTIDE SEQUENCE [LARGE SCALE GENOMIC DNA]</scope>
    <source>
        <strain evidence="16 17">C115</strain>
    </source>
</reference>
<dbReference type="GO" id="GO:0044718">
    <property type="term" value="P:siderophore transmembrane transport"/>
    <property type="evidence" value="ECO:0007669"/>
    <property type="project" value="TreeGrafter"/>
</dbReference>
<feature type="chain" id="PRO_5003862866" evidence="13">
    <location>
        <begin position="22"/>
        <end position="685"/>
    </location>
</feature>
<dbReference type="Gene3D" id="2.40.170.20">
    <property type="entry name" value="TonB-dependent receptor, beta-barrel domain"/>
    <property type="match status" value="1"/>
</dbReference>
<name>K2PTC2_9HYPH</name>
<evidence type="ECO:0000256" key="5">
    <source>
        <dbReference type="ARBA" id="ARBA00022692"/>
    </source>
</evidence>
<feature type="domain" description="TonB-dependent receptor plug" evidence="15">
    <location>
        <begin position="54"/>
        <end position="159"/>
    </location>
</feature>
<evidence type="ECO:0000256" key="7">
    <source>
        <dbReference type="ARBA" id="ARBA00023077"/>
    </source>
</evidence>